<evidence type="ECO:0000256" key="3">
    <source>
        <dbReference type="ARBA" id="ARBA00022679"/>
    </source>
</evidence>
<comment type="subcellular location">
    <subcellularLocation>
        <location evidence="9">Cytoplasm</location>
    </subcellularLocation>
</comment>
<accession>B4RIH2</accession>
<comment type="similarity">
    <text evidence="1 9 10">Belongs to the acetokinase family.</text>
</comment>
<dbReference type="KEGG" id="pzu:PHZ_p0204"/>
<dbReference type="Pfam" id="PF00871">
    <property type="entry name" value="Acetate_kinase"/>
    <property type="match status" value="1"/>
</dbReference>
<dbReference type="PROSITE" id="PS01076">
    <property type="entry name" value="ACETATE_KINASE_2"/>
    <property type="match status" value="1"/>
</dbReference>
<keyword evidence="7 9" id="KW-0067">ATP-binding</keyword>
<dbReference type="GO" id="GO:0006083">
    <property type="term" value="P:acetate metabolic process"/>
    <property type="evidence" value="ECO:0007669"/>
    <property type="project" value="TreeGrafter"/>
</dbReference>
<comment type="catalytic activity">
    <reaction evidence="9">
        <text>acetate + ATP = acetyl phosphate + ADP</text>
        <dbReference type="Rhea" id="RHEA:11352"/>
        <dbReference type="ChEBI" id="CHEBI:22191"/>
        <dbReference type="ChEBI" id="CHEBI:30089"/>
        <dbReference type="ChEBI" id="CHEBI:30616"/>
        <dbReference type="ChEBI" id="CHEBI:456216"/>
        <dbReference type="EC" id="2.7.2.1"/>
    </reaction>
</comment>
<keyword evidence="4 9" id="KW-0479">Metal-binding</keyword>
<feature type="binding site" evidence="9">
    <location>
        <position position="12"/>
    </location>
    <ligand>
        <name>Mg(2+)</name>
        <dbReference type="ChEBI" id="CHEBI:18420"/>
    </ligand>
</feature>
<dbReference type="SUPFAM" id="SSF53067">
    <property type="entry name" value="Actin-like ATPase domain"/>
    <property type="match status" value="2"/>
</dbReference>
<protein>
    <recommendedName>
        <fullName evidence="9">Acetate kinase</fullName>
        <ecNumber evidence="9">2.7.2.1</ecNumber>
    </recommendedName>
    <alternativeName>
        <fullName evidence="9">Acetokinase</fullName>
    </alternativeName>
</protein>
<dbReference type="GO" id="GO:0006085">
    <property type="term" value="P:acetyl-CoA biosynthetic process"/>
    <property type="evidence" value="ECO:0007669"/>
    <property type="project" value="UniProtKB-UniRule"/>
</dbReference>
<comment type="subunit">
    <text evidence="9">Homodimer.</text>
</comment>
<keyword evidence="2 9" id="KW-0963">Cytoplasm</keyword>
<evidence type="ECO:0000256" key="5">
    <source>
        <dbReference type="ARBA" id="ARBA00022741"/>
    </source>
</evidence>
<evidence type="ECO:0000313" key="11">
    <source>
        <dbReference type="EMBL" id="ACG80147.1"/>
    </source>
</evidence>
<dbReference type="PANTHER" id="PTHR21060:SF21">
    <property type="entry name" value="ACETATE KINASE"/>
    <property type="match status" value="1"/>
</dbReference>
<comment type="function">
    <text evidence="9">Catalyzes the formation of acetyl phosphate from acetate and ATP. Can also catalyze the reverse reaction.</text>
</comment>
<dbReference type="InterPro" id="IPR043129">
    <property type="entry name" value="ATPase_NBD"/>
</dbReference>
<dbReference type="HOGENOM" id="CLU_020352_0_0_5"/>
<feature type="binding site" evidence="9">
    <location>
        <begin position="206"/>
        <end position="210"/>
    </location>
    <ligand>
        <name>ATP</name>
        <dbReference type="ChEBI" id="CHEBI:30616"/>
    </ligand>
</feature>
<dbReference type="GO" id="GO:0005524">
    <property type="term" value="F:ATP binding"/>
    <property type="evidence" value="ECO:0007669"/>
    <property type="project" value="UniProtKB-KW"/>
</dbReference>
<evidence type="ECO:0000256" key="4">
    <source>
        <dbReference type="ARBA" id="ARBA00022723"/>
    </source>
</evidence>
<organism evidence="11 12">
    <name type="scientific">Phenylobacterium zucineum (strain HLK1)</name>
    <dbReference type="NCBI Taxonomy" id="450851"/>
    <lineage>
        <taxon>Bacteria</taxon>
        <taxon>Pseudomonadati</taxon>
        <taxon>Pseudomonadota</taxon>
        <taxon>Alphaproteobacteria</taxon>
        <taxon>Caulobacterales</taxon>
        <taxon>Caulobacteraceae</taxon>
        <taxon>Phenylobacterium</taxon>
    </lineage>
</organism>
<feature type="binding site" evidence="9">
    <location>
        <begin position="281"/>
        <end position="283"/>
    </location>
    <ligand>
        <name>ATP</name>
        <dbReference type="ChEBI" id="CHEBI:30616"/>
    </ligand>
</feature>
<comment type="cofactor">
    <cofactor evidence="9">
        <name>Mg(2+)</name>
        <dbReference type="ChEBI" id="CHEBI:18420"/>
    </cofactor>
    <cofactor evidence="9">
        <name>Mn(2+)</name>
        <dbReference type="ChEBI" id="CHEBI:29035"/>
    </cofactor>
    <text evidence="9">Mg(2+). Can also accept Mn(2+).</text>
</comment>
<dbReference type="Proteomes" id="UP000001868">
    <property type="component" value="Plasmid pHLK1"/>
</dbReference>
<dbReference type="OrthoDB" id="9802453at2"/>
<feature type="binding site" evidence="9">
    <location>
        <position position="91"/>
    </location>
    <ligand>
        <name>substrate</name>
    </ligand>
</feature>
<feature type="site" description="Transition state stabilizer" evidence="9">
    <location>
        <position position="179"/>
    </location>
</feature>
<geneLocation type="plasmid" evidence="12">
    <name>pHLK1</name>
</geneLocation>
<keyword evidence="6 9" id="KW-0418">Kinase</keyword>
<keyword evidence="3 9" id="KW-0808">Transferase</keyword>
<feature type="site" description="Transition state stabilizer" evidence="9">
    <location>
        <position position="239"/>
    </location>
</feature>
<name>B4RIH2_PHEZH</name>
<dbReference type="PROSITE" id="PS01075">
    <property type="entry name" value="ACETATE_KINASE_1"/>
    <property type="match status" value="1"/>
</dbReference>
<dbReference type="UniPathway" id="UPA00340">
    <property type="reaction ID" value="UER00458"/>
</dbReference>
<sequence length="394" mass="41083">MNARAKRLMVLNKGSSSLKFALFDLTGLRPLARGSLRDLSSEPRLAFEAEAGGAPFERIAGPLPPAAAAEHLLAALNARGLLQNVGVVAHRIVHGGSQHRAPAILDDQTLRALRALSPLAPLHQDASLDVAEAAMRRLPSAVHAGCFDTAFHAAQPRLARLYALPRHLLEDGLVAYGFHGLSYAHVARRLQALDPEHAGGRAIVAHLGSGASLCALSAGVSLATTMGFSTLDGVPMSTRCGALDPGVVLHLLQARGLAPDAVSRLLYEESGLLGLSGISGDMRALLASASCEAAEAVSFFVYCVVREIGALAAVLGGLDTLVFTGGVGEGSPEIRARVCGQMRWLEVEIDARRNQAGAPEIGTGRVRVLVEPADEELAMAEALRDANITAPDGG</sequence>
<reference evidence="11 12" key="1">
    <citation type="journal article" date="2008" name="BMC Genomics">
        <title>Complete genome of Phenylobacterium zucineum - a novel facultative intracellular bacterium isolated from human erythroleukemia cell line K562.</title>
        <authorList>
            <person name="Luo Y."/>
            <person name="Xu X."/>
            <person name="Ding Z."/>
            <person name="Liu Z."/>
            <person name="Zhang B."/>
            <person name="Yan Z."/>
            <person name="Sun J."/>
            <person name="Hu S."/>
            <person name="Hu X."/>
        </authorList>
    </citation>
    <scope>NUCLEOTIDE SEQUENCE [LARGE SCALE GENOMIC DNA]</scope>
    <source>
        <strain evidence="12">HLK1</strain>
        <plasmid evidence="12">HLK1</plasmid>
        <plasmid evidence="12">Plasmid pHLK1</plasmid>
    </source>
</reference>
<dbReference type="InterPro" id="IPR004372">
    <property type="entry name" value="Ac/propionate_kinase"/>
</dbReference>
<dbReference type="EMBL" id="CP000748">
    <property type="protein sequence ID" value="ACG80147.1"/>
    <property type="molecule type" value="Genomic_DNA"/>
</dbReference>
<dbReference type="AlphaFoldDB" id="B4RIH2"/>
<feature type="binding site" evidence="9">
    <location>
        <position position="19"/>
    </location>
    <ligand>
        <name>ATP</name>
        <dbReference type="ChEBI" id="CHEBI:30616"/>
    </ligand>
</feature>
<dbReference type="PIRSF" id="PIRSF000722">
    <property type="entry name" value="Acetate_prop_kin"/>
    <property type="match status" value="1"/>
</dbReference>
<evidence type="ECO:0000256" key="10">
    <source>
        <dbReference type="RuleBase" id="RU003835"/>
    </source>
</evidence>
<comment type="caution">
    <text evidence="9">Lacks conserved residue(s) required for the propagation of feature annotation.</text>
</comment>
<gene>
    <name evidence="9 11" type="primary">ackA</name>
    <name evidence="11" type="ordered locus">PHZ_p0204</name>
</gene>
<dbReference type="eggNOG" id="COG0282">
    <property type="taxonomic scope" value="Bacteria"/>
</dbReference>
<keyword evidence="5 9" id="KW-0547">Nucleotide-binding</keyword>
<dbReference type="InterPro" id="IPR000890">
    <property type="entry name" value="Aliphatic_acid_kin_short-chain"/>
</dbReference>
<evidence type="ECO:0000256" key="1">
    <source>
        <dbReference type="ARBA" id="ARBA00008748"/>
    </source>
</evidence>
<dbReference type="EC" id="2.7.2.1" evidence="9"/>
<proteinExistence type="inferred from homology"/>
<feature type="binding site" evidence="9">
    <location>
        <position position="375"/>
    </location>
    <ligand>
        <name>Mg(2+)</name>
        <dbReference type="ChEBI" id="CHEBI:18420"/>
    </ligand>
</feature>
<comment type="pathway">
    <text evidence="9">Metabolic intermediate biosynthesis; acetyl-CoA biosynthesis; acetyl-CoA from acetate: step 1/2.</text>
</comment>
<dbReference type="GO" id="GO:0000287">
    <property type="term" value="F:magnesium ion binding"/>
    <property type="evidence" value="ECO:0007669"/>
    <property type="project" value="UniProtKB-UniRule"/>
</dbReference>
<evidence type="ECO:0000256" key="6">
    <source>
        <dbReference type="ARBA" id="ARBA00022777"/>
    </source>
</evidence>
<keyword evidence="8 9" id="KW-0460">Magnesium</keyword>
<dbReference type="PANTHER" id="PTHR21060">
    <property type="entry name" value="ACETATE KINASE"/>
    <property type="match status" value="1"/>
</dbReference>
<dbReference type="InterPro" id="IPR023865">
    <property type="entry name" value="Aliphatic_acid_kinase_CS"/>
</dbReference>
<evidence type="ECO:0000256" key="2">
    <source>
        <dbReference type="ARBA" id="ARBA00022490"/>
    </source>
</evidence>
<keyword evidence="12" id="KW-1185">Reference proteome</keyword>
<dbReference type="HAMAP" id="MF_00020">
    <property type="entry name" value="Acetate_kinase"/>
    <property type="match status" value="1"/>
</dbReference>
<dbReference type="GO" id="GO:0008776">
    <property type="term" value="F:acetate kinase activity"/>
    <property type="evidence" value="ECO:0007669"/>
    <property type="project" value="UniProtKB-UniRule"/>
</dbReference>
<feature type="active site" description="Proton donor/acceptor" evidence="9">
    <location>
        <position position="148"/>
    </location>
</feature>
<dbReference type="Gene3D" id="3.30.420.40">
    <property type="match status" value="2"/>
</dbReference>
<evidence type="ECO:0000256" key="8">
    <source>
        <dbReference type="ARBA" id="ARBA00022842"/>
    </source>
</evidence>
<evidence type="ECO:0000256" key="7">
    <source>
        <dbReference type="ARBA" id="ARBA00022840"/>
    </source>
</evidence>
<dbReference type="PRINTS" id="PR00471">
    <property type="entry name" value="ACETATEKNASE"/>
</dbReference>
<dbReference type="GO" id="GO:0005829">
    <property type="term" value="C:cytosol"/>
    <property type="evidence" value="ECO:0007669"/>
    <property type="project" value="TreeGrafter"/>
</dbReference>
<keyword evidence="11" id="KW-0614">Plasmid</keyword>
<evidence type="ECO:0000256" key="9">
    <source>
        <dbReference type="HAMAP-Rule" id="MF_00020"/>
    </source>
</evidence>
<evidence type="ECO:0000313" key="12">
    <source>
        <dbReference type="Proteomes" id="UP000001868"/>
    </source>
</evidence>